<protein>
    <submittedName>
        <fullName evidence="5">Glycosyl transferase family 10 (Putative fucosyltransferase)</fullName>
    </submittedName>
</protein>
<accession>A0A562U0A6</accession>
<dbReference type="GO" id="GO:0016020">
    <property type="term" value="C:membrane"/>
    <property type="evidence" value="ECO:0007669"/>
    <property type="project" value="InterPro"/>
</dbReference>
<evidence type="ECO:0000313" key="5">
    <source>
        <dbReference type="EMBL" id="TWI99255.1"/>
    </source>
</evidence>
<dbReference type="SUPFAM" id="SSF53756">
    <property type="entry name" value="UDP-Glycosyltransferase/glycogen phosphorylase"/>
    <property type="match status" value="1"/>
</dbReference>
<keyword evidence="6" id="KW-1185">Reference proteome</keyword>
<sequence>MASPKKQIKIKFLNGLSFQLGVKEILSYVTPYYDFIDSEDPDFIIFGPYGNSLPEKSDKYVRIGYFCENVVPDFSICEWGFGMPREEDIKNPRYKKIQWHNLDPNDLVKVNADIDEVINSKTKFCNFLYGHKVPYREAFFKALSKYKKVDAPGKSMNNMPSIDDIYTGDIWSRKRQFLKPYKFTISFENNSYPGYQTEKIYDAMLEWSIPIYCGDPYIYNLFNTKSFINGFDYLNPNYGGLIKSIEKYSQMNFVDFRPGVYKTIPHHIVRKIKTLSRELKMTLEFNGLNYKKLVDRVVEIDENESLYREMLLQPWFANNQIPAQTSAVERWKEIFG</sequence>
<feature type="domain" description="Fucosyltransferase C-terminal" evidence="4">
    <location>
        <begin position="135"/>
        <end position="236"/>
    </location>
</feature>
<evidence type="ECO:0000256" key="1">
    <source>
        <dbReference type="ARBA" id="ARBA00008919"/>
    </source>
</evidence>
<dbReference type="InterPro" id="IPR055270">
    <property type="entry name" value="Glyco_tran_10_C"/>
</dbReference>
<keyword evidence="2 5" id="KW-0328">Glycosyltransferase</keyword>
<evidence type="ECO:0000256" key="2">
    <source>
        <dbReference type="ARBA" id="ARBA00022676"/>
    </source>
</evidence>
<keyword evidence="3 5" id="KW-0808">Transferase</keyword>
<dbReference type="Gene3D" id="3.40.50.11660">
    <property type="entry name" value="Glycosyl transferase family 10, C-terminal domain"/>
    <property type="match status" value="1"/>
</dbReference>
<dbReference type="InterPro" id="IPR001503">
    <property type="entry name" value="Glyco_trans_10"/>
</dbReference>
<proteinExistence type="inferred from homology"/>
<evidence type="ECO:0000259" key="4">
    <source>
        <dbReference type="Pfam" id="PF00852"/>
    </source>
</evidence>
<name>A0A562U0A6_9SPHI</name>
<dbReference type="Pfam" id="PF00852">
    <property type="entry name" value="Glyco_transf_10"/>
    <property type="match status" value="1"/>
</dbReference>
<dbReference type="InterPro" id="IPR038577">
    <property type="entry name" value="GT10-like_C_sf"/>
</dbReference>
<reference evidence="5 6" key="1">
    <citation type="submission" date="2019-07" db="EMBL/GenBank/DDBJ databases">
        <title>Genomic Encyclopedia of Archaeal and Bacterial Type Strains, Phase II (KMG-II): from individual species to whole genera.</title>
        <authorList>
            <person name="Goeker M."/>
        </authorList>
    </citation>
    <scope>NUCLEOTIDE SEQUENCE [LARGE SCALE GENOMIC DNA]</scope>
    <source>
        <strain evidence="5 6">ATCC BAA-1854</strain>
    </source>
</reference>
<organism evidence="5 6">
    <name type="scientific">Mucilaginibacter frigoritolerans</name>
    <dbReference type="NCBI Taxonomy" id="652788"/>
    <lineage>
        <taxon>Bacteria</taxon>
        <taxon>Pseudomonadati</taxon>
        <taxon>Bacteroidota</taxon>
        <taxon>Sphingobacteriia</taxon>
        <taxon>Sphingobacteriales</taxon>
        <taxon>Sphingobacteriaceae</taxon>
        <taxon>Mucilaginibacter</taxon>
    </lineage>
</organism>
<dbReference type="PANTHER" id="PTHR11929">
    <property type="entry name" value="ALPHA- 1,3 -FUCOSYLTRANSFERASE"/>
    <property type="match status" value="1"/>
</dbReference>
<dbReference type="GO" id="GO:0046920">
    <property type="term" value="F:alpha-(1-&gt;3)-fucosyltransferase activity"/>
    <property type="evidence" value="ECO:0007669"/>
    <property type="project" value="TreeGrafter"/>
</dbReference>
<dbReference type="AlphaFoldDB" id="A0A562U0A6"/>
<comment type="caution">
    <text evidence="5">The sequence shown here is derived from an EMBL/GenBank/DDBJ whole genome shotgun (WGS) entry which is preliminary data.</text>
</comment>
<dbReference type="PANTHER" id="PTHR11929:SF194">
    <property type="entry name" value="ALPHA-(1,3)-FUCOSYLTRANSFERASE 10"/>
    <property type="match status" value="1"/>
</dbReference>
<dbReference type="EMBL" id="VLLI01000007">
    <property type="protein sequence ID" value="TWI99255.1"/>
    <property type="molecule type" value="Genomic_DNA"/>
</dbReference>
<dbReference type="Proteomes" id="UP000317010">
    <property type="component" value="Unassembled WGS sequence"/>
</dbReference>
<evidence type="ECO:0000313" key="6">
    <source>
        <dbReference type="Proteomes" id="UP000317010"/>
    </source>
</evidence>
<gene>
    <name evidence="5" type="ORF">JN11_02572</name>
</gene>
<evidence type="ECO:0000256" key="3">
    <source>
        <dbReference type="ARBA" id="ARBA00022679"/>
    </source>
</evidence>
<comment type="similarity">
    <text evidence="1">Belongs to the glycosyltransferase 10 family.</text>
</comment>